<dbReference type="NCBIfam" id="TIGR01313">
    <property type="entry name" value="therm_gnt_kin"/>
    <property type="match status" value="1"/>
</dbReference>
<comment type="similarity">
    <text evidence="2 9">Belongs to the gluconokinase GntK/GntV family.</text>
</comment>
<name>A0A3P7M2P8_DIBLA</name>
<evidence type="ECO:0000256" key="1">
    <source>
        <dbReference type="ARBA" id="ARBA00004875"/>
    </source>
</evidence>
<dbReference type="Gene3D" id="3.40.50.300">
    <property type="entry name" value="P-loop containing nucleotide triphosphate hydrolases"/>
    <property type="match status" value="1"/>
</dbReference>
<dbReference type="OrthoDB" id="275177at2759"/>
<evidence type="ECO:0000256" key="6">
    <source>
        <dbReference type="ARBA" id="ARBA00022777"/>
    </source>
</evidence>
<dbReference type="SUPFAM" id="SSF52540">
    <property type="entry name" value="P-loop containing nucleoside triphosphate hydrolases"/>
    <property type="match status" value="1"/>
</dbReference>
<dbReference type="PANTHER" id="PTHR43442">
    <property type="entry name" value="GLUCONOKINASE-RELATED"/>
    <property type="match status" value="1"/>
</dbReference>
<dbReference type="PANTHER" id="PTHR43442:SF3">
    <property type="entry name" value="GLUCONOKINASE-RELATED"/>
    <property type="match status" value="1"/>
</dbReference>
<dbReference type="Proteomes" id="UP000281553">
    <property type="component" value="Unassembled WGS sequence"/>
</dbReference>
<keyword evidence="11" id="KW-1185">Reference proteome</keyword>
<gene>
    <name evidence="10" type="ORF">DILT_LOCUS8432</name>
</gene>
<dbReference type="EC" id="2.7.1.12" evidence="3 9"/>
<evidence type="ECO:0000256" key="4">
    <source>
        <dbReference type="ARBA" id="ARBA00022679"/>
    </source>
</evidence>
<evidence type="ECO:0000256" key="8">
    <source>
        <dbReference type="ARBA" id="ARBA00048090"/>
    </source>
</evidence>
<organism evidence="10 11">
    <name type="scientific">Dibothriocephalus latus</name>
    <name type="common">Fish tapeworm</name>
    <name type="synonym">Diphyllobothrium latum</name>
    <dbReference type="NCBI Taxonomy" id="60516"/>
    <lineage>
        <taxon>Eukaryota</taxon>
        <taxon>Metazoa</taxon>
        <taxon>Spiralia</taxon>
        <taxon>Lophotrochozoa</taxon>
        <taxon>Platyhelminthes</taxon>
        <taxon>Cestoda</taxon>
        <taxon>Eucestoda</taxon>
        <taxon>Diphyllobothriidea</taxon>
        <taxon>Diphyllobothriidae</taxon>
        <taxon>Dibothriocephalus</taxon>
    </lineage>
</organism>
<keyword evidence="5 9" id="KW-0547">Nucleotide-binding</keyword>
<protein>
    <recommendedName>
        <fullName evidence="3 9">Gluconokinase</fullName>
        <ecNumber evidence="3 9">2.7.1.12</ecNumber>
    </recommendedName>
</protein>
<dbReference type="GO" id="GO:0005737">
    <property type="term" value="C:cytoplasm"/>
    <property type="evidence" value="ECO:0007669"/>
    <property type="project" value="TreeGrafter"/>
</dbReference>
<sequence length="171" mass="19393">MHRTGWTFVEGDNFHSEENKTKMRLGTPLTDEDRMPWLLDLHQVLLRNSNDGSNVVLACSALKRLYRDVLIGPENLPILFVHLNARKGVLEKRVETRTGHFMPPSLVTSQLKTLEVPSEEETAIILDSTVMTVSEMVDQIIKHVNMLYTLLFLLSSLVSFCICAKKCLALL</sequence>
<dbReference type="GO" id="GO:0005524">
    <property type="term" value="F:ATP binding"/>
    <property type="evidence" value="ECO:0007669"/>
    <property type="project" value="UniProtKB-KW"/>
</dbReference>
<keyword evidence="6 9" id="KW-0418">Kinase</keyword>
<evidence type="ECO:0000313" key="10">
    <source>
        <dbReference type="EMBL" id="VDN12601.1"/>
    </source>
</evidence>
<dbReference type="InterPro" id="IPR027417">
    <property type="entry name" value="P-loop_NTPase"/>
</dbReference>
<dbReference type="CDD" id="cd02021">
    <property type="entry name" value="GntK"/>
    <property type="match status" value="1"/>
</dbReference>
<proteinExistence type="inferred from homology"/>
<keyword evidence="4 9" id="KW-0808">Transferase</keyword>
<dbReference type="AlphaFoldDB" id="A0A3P7M2P8"/>
<reference evidence="10 11" key="1">
    <citation type="submission" date="2018-11" db="EMBL/GenBank/DDBJ databases">
        <authorList>
            <consortium name="Pathogen Informatics"/>
        </authorList>
    </citation>
    <scope>NUCLEOTIDE SEQUENCE [LARGE SCALE GENOMIC DNA]</scope>
</reference>
<evidence type="ECO:0000256" key="7">
    <source>
        <dbReference type="ARBA" id="ARBA00022840"/>
    </source>
</evidence>
<dbReference type="UniPathway" id="UPA00792"/>
<evidence type="ECO:0000313" key="11">
    <source>
        <dbReference type="Proteomes" id="UP000281553"/>
    </source>
</evidence>
<evidence type="ECO:0000256" key="2">
    <source>
        <dbReference type="ARBA" id="ARBA00008420"/>
    </source>
</evidence>
<dbReference type="GO" id="GO:0005975">
    <property type="term" value="P:carbohydrate metabolic process"/>
    <property type="evidence" value="ECO:0007669"/>
    <property type="project" value="InterPro"/>
</dbReference>
<dbReference type="EMBL" id="UYRU01054275">
    <property type="protein sequence ID" value="VDN12601.1"/>
    <property type="molecule type" value="Genomic_DNA"/>
</dbReference>
<dbReference type="GO" id="GO:0046316">
    <property type="term" value="F:gluconokinase activity"/>
    <property type="evidence" value="ECO:0007669"/>
    <property type="project" value="UniProtKB-EC"/>
</dbReference>
<evidence type="ECO:0000256" key="9">
    <source>
        <dbReference type="RuleBase" id="RU363066"/>
    </source>
</evidence>
<comment type="catalytic activity">
    <reaction evidence="8 9">
        <text>D-gluconate + ATP = 6-phospho-D-gluconate + ADP + H(+)</text>
        <dbReference type="Rhea" id="RHEA:19433"/>
        <dbReference type="ChEBI" id="CHEBI:15378"/>
        <dbReference type="ChEBI" id="CHEBI:18391"/>
        <dbReference type="ChEBI" id="CHEBI:30616"/>
        <dbReference type="ChEBI" id="CHEBI:58759"/>
        <dbReference type="ChEBI" id="CHEBI:456216"/>
        <dbReference type="EC" id="2.7.1.12"/>
    </reaction>
</comment>
<evidence type="ECO:0000256" key="5">
    <source>
        <dbReference type="ARBA" id="ARBA00022741"/>
    </source>
</evidence>
<evidence type="ECO:0000256" key="3">
    <source>
        <dbReference type="ARBA" id="ARBA00012054"/>
    </source>
</evidence>
<keyword evidence="7 9" id="KW-0067">ATP-binding</keyword>
<accession>A0A3P7M2P8</accession>
<dbReference type="InterPro" id="IPR006001">
    <property type="entry name" value="Therm_gnt_kin"/>
</dbReference>
<comment type="pathway">
    <text evidence="1 9">Carbohydrate acid metabolism; D-gluconate degradation.</text>
</comment>